<evidence type="ECO:0000313" key="2">
    <source>
        <dbReference type="EMBL" id="KAF7775716.1"/>
    </source>
</evidence>
<evidence type="ECO:0000256" key="1">
    <source>
        <dbReference type="SAM" id="MobiDB-lite"/>
    </source>
</evidence>
<feature type="region of interest" description="Disordered" evidence="1">
    <location>
        <begin position="1039"/>
        <end position="1065"/>
    </location>
</feature>
<proteinExistence type="predicted"/>
<name>A0A8H7F2P0_AGABI</name>
<gene>
    <name evidence="2" type="ORF">Agabi119p4_4109</name>
</gene>
<feature type="region of interest" description="Disordered" evidence="1">
    <location>
        <begin position="569"/>
        <end position="599"/>
    </location>
</feature>
<feature type="compositionally biased region" description="Low complexity" evidence="1">
    <location>
        <begin position="856"/>
        <end position="868"/>
    </location>
</feature>
<sequence length="1376" mass="148986">MAPKQTNHRVPKLYIHSGRQDHILLHSIPLPVLYPASTLRGMGNINEKNVPTAEEKDVRRSLLEPIKHLDPWTDETEERAVEAALLHDIETNQSPSPPSKRFQRANAPLTSAATCFLMNQNQDLSSGQNASSYELVAFLGENSDLPREKNELFEETGNISLPLSESIIPESFEVLETTISPPFTSQKDIPVSIKDGIRSLDAVEESTEQTALSNLGSRPSQEYLYPPSPEPFNEFRTGQMGKMPETTTTTLRSIASDRAAAITEQVMETSSLALATNSLLVTPHQINDIPIAPVPPLFTDEPLGELTTILSPLVLGLSTLANVSDMEFSCQSETESNKNLELPSLPETPRKELINFEDAALDTVENPISPHVTPFAPRRETVPLPPLSTENSANLLVSEIPSLEPSGLGLIVPMPIKPVSSIAHLSTASLHIFDDAAESNRTPVEVLLPPIVSLDGTSEFSEALASQFEAQLSIRPSAVEGEKEILQATISILNLDGPDDVIPGPPCQAAQNAELLPQSSQEAQAVTLEANAQASSFAIPKIRTCADATGIATKYSEVANVVSQAPLTSQRPVTSIDQPTHKIGNREGDDHSPGRPYWVKGSVEKDIGLISSSTAPSRGSVRSCIHTPDTPNWAIAPVLDSIPSLKSGKSHGGRGRRRGKKTRMSQGNGSNLEDSQLTSESLKPVEVARPVSLKLVKDESFSSTPPPRDQLISSEELRKITTTNRQKVNNWISESASVMGCSKSSADREPRAMASPSTSLMDSRLERVSDGLLCVDGDKNLEKANLLPASRIAEALIAQEHCEKSLNDSVLIKDDRGSTRTPGSIPTTIANDLVQGRSSSEEDRKANLSKGKKFPVRSPTPSARRSRSVSIASSLASGVSVKSGVSASSRLFQRAIEEIGSKNGSLPISGTPDSATCHTLLERQHIEARGIFNTVVQAFDPPARKTTLLGKSMPINAVTETETETTRVAAALRVKGKIEAVASSYQSVESTECVGSNDERFLFTFKPPQASISKDNKHAYMGSQNDVSMLVNTPVGDTAVQASGSQRGGKTPRPTSSKTFIPAGRYVPPPIRSSEMFRHGQASATIRGKEVMSGTSAPIQQTKVPRLSWPCADADAATLVTITPGMNVYAPRFRSLDDVSASSFNYIRNDVMPDVRMHFGTGNDPSGGVQPIFQEEFTVLGHYANSNSGSSLASMPHTASTVQVNRSGSGVRSRGAMTPLDLPEVDQKQGIPNPQIQMNALVSQQQLEEYMAKLSLAQKRLQANMDDIVTSCYGKADPVVATSKIQNLEQASRVSFDPVILTAAMSPLRQPSTSIILQNRSQTQAYSMQNIPHQTQTQPMYQSMDRSIFEEFCKRQRQETRAVNENIPSRLPRRKI</sequence>
<feature type="region of interest" description="Disordered" evidence="1">
    <location>
        <begin position="834"/>
        <end position="868"/>
    </location>
</feature>
<feature type="compositionally biased region" description="Polar residues" evidence="1">
    <location>
        <begin position="569"/>
        <end position="578"/>
    </location>
</feature>
<dbReference type="EMBL" id="JABXXO010000006">
    <property type="protein sequence ID" value="KAF7775716.1"/>
    <property type="molecule type" value="Genomic_DNA"/>
</dbReference>
<feature type="compositionally biased region" description="Basic and acidic residues" evidence="1">
    <location>
        <begin position="584"/>
        <end position="593"/>
    </location>
</feature>
<comment type="caution">
    <text evidence="2">The sequence shown here is derived from an EMBL/GenBank/DDBJ whole genome shotgun (WGS) entry which is preliminary data.</text>
</comment>
<protein>
    <submittedName>
        <fullName evidence="2">Uncharacterized protein</fullName>
    </submittedName>
</protein>
<reference evidence="2 3" key="1">
    <citation type="journal article" name="Sci. Rep.">
        <title>Telomere-to-telomere assembled and centromere annotated genomes of the two main subspecies of the button mushroom Agaricus bisporus reveal especially polymorphic chromosome ends.</title>
        <authorList>
            <person name="Sonnenberg A.S.M."/>
            <person name="Sedaghat-Telgerd N."/>
            <person name="Lavrijssen B."/>
            <person name="Ohm R.A."/>
            <person name="Hendrickx P.M."/>
            <person name="Scholtmeijer K."/>
            <person name="Baars J.J.P."/>
            <person name="van Peer A."/>
        </authorList>
    </citation>
    <scope>NUCLEOTIDE SEQUENCE [LARGE SCALE GENOMIC DNA]</scope>
    <source>
        <strain evidence="2 3">H119_p4</strain>
    </source>
</reference>
<feature type="compositionally biased region" description="Basic residues" evidence="1">
    <location>
        <begin position="648"/>
        <end position="663"/>
    </location>
</feature>
<evidence type="ECO:0000313" key="3">
    <source>
        <dbReference type="Proteomes" id="UP000629468"/>
    </source>
</evidence>
<feature type="compositionally biased region" description="Polar residues" evidence="1">
    <location>
        <begin position="666"/>
        <end position="681"/>
    </location>
</feature>
<dbReference type="Proteomes" id="UP000629468">
    <property type="component" value="Unassembled WGS sequence"/>
</dbReference>
<organism evidence="2 3">
    <name type="scientific">Agaricus bisporus var. burnettii</name>
    <dbReference type="NCBI Taxonomy" id="192524"/>
    <lineage>
        <taxon>Eukaryota</taxon>
        <taxon>Fungi</taxon>
        <taxon>Dikarya</taxon>
        <taxon>Basidiomycota</taxon>
        <taxon>Agaricomycotina</taxon>
        <taxon>Agaricomycetes</taxon>
        <taxon>Agaricomycetidae</taxon>
        <taxon>Agaricales</taxon>
        <taxon>Agaricineae</taxon>
        <taxon>Agaricaceae</taxon>
        <taxon>Agaricus</taxon>
    </lineage>
</organism>
<feature type="region of interest" description="Disordered" evidence="1">
    <location>
        <begin position="642"/>
        <end position="683"/>
    </location>
</feature>
<accession>A0A8H7F2P0</accession>